<reference evidence="2 3" key="1">
    <citation type="journal article" date="2007" name="Nature">
        <title>Evolution of genes and genomes on the Drosophila phylogeny.</title>
        <authorList>
            <consortium name="Drosophila 12 Genomes Consortium"/>
            <person name="Clark A.G."/>
            <person name="Eisen M.B."/>
            <person name="Smith D.R."/>
            <person name="Bergman C.M."/>
            <person name="Oliver B."/>
            <person name="Markow T.A."/>
            <person name="Kaufman T.C."/>
            <person name="Kellis M."/>
            <person name="Gelbart W."/>
            <person name="Iyer V.N."/>
            <person name="Pollard D.A."/>
            <person name="Sackton T.B."/>
            <person name="Larracuente A.M."/>
            <person name="Singh N.D."/>
            <person name="Abad J.P."/>
            <person name="Abt D.N."/>
            <person name="Adryan B."/>
            <person name="Aguade M."/>
            <person name="Akashi H."/>
            <person name="Anderson W.W."/>
            <person name="Aquadro C.F."/>
            <person name="Ardell D.H."/>
            <person name="Arguello R."/>
            <person name="Artieri C.G."/>
            <person name="Barbash D.A."/>
            <person name="Barker D."/>
            <person name="Barsanti P."/>
            <person name="Batterham P."/>
            <person name="Batzoglou S."/>
            <person name="Begun D."/>
            <person name="Bhutkar A."/>
            <person name="Blanco E."/>
            <person name="Bosak S.A."/>
            <person name="Bradley R.K."/>
            <person name="Brand A.D."/>
            <person name="Brent M.R."/>
            <person name="Brooks A.N."/>
            <person name="Brown R.H."/>
            <person name="Butlin R.K."/>
            <person name="Caggese C."/>
            <person name="Calvi B.R."/>
            <person name="Bernardo de Carvalho A."/>
            <person name="Caspi A."/>
            <person name="Castrezana S."/>
            <person name="Celniker S.E."/>
            <person name="Chang J.L."/>
            <person name="Chapple C."/>
            <person name="Chatterji S."/>
            <person name="Chinwalla A."/>
            <person name="Civetta A."/>
            <person name="Clifton S.W."/>
            <person name="Comeron J.M."/>
            <person name="Costello J.C."/>
            <person name="Coyne J.A."/>
            <person name="Daub J."/>
            <person name="David R.G."/>
            <person name="Delcher A.L."/>
            <person name="Delehaunty K."/>
            <person name="Do C.B."/>
            <person name="Ebling H."/>
            <person name="Edwards K."/>
            <person name="Eickbush T."/>
            <person name="Evans J.D."/>
            <person name="Filipski A."/>
            <person name="Findeiss S."/>
            <person name="Freyhult E."/>
            <person name="Fulton L."/>
            <person name="Fulton R."/>
            <person name="Garcia A.C."/>
            <person name="Gardiner A."/>
            <person name="Garfield D.A."/>
            <person name="Garvin B.E."/>
            <person name="Gibson G."/>
            <person name="Gilbert D."/>
            <person name="Gnerre S."/>
            <person name="Godfrey J."/>
            <person name="Good R."/>
            <person name="Gotea V."/>
            <person name="Gravely B."/>
            <person name="Greenberg A.J."/>
            <person name="Griffiths-Jones S."/>
            <person name="Gross S."/>
            <person name="Guigo R."/>
            <person name="Gustafson E.A."/>
            <person name="Haerty W."/>
            <person name="Hahn M.W."/>
            <person name="Halligan D.L."/>
            <person name="Halpern A.L."/>
            <person name="Halter G.M."/>
            <person name="Han M.V."/>
            <person name="Heger A."/>
            <person name="Hillier L."/>
            <person name="Hinrichs A.S."/>
            <person name="Holmes I."/>
            <person name="Hoskins R.A."/>
            <person name="Hubisz M.J."/>
            <person name="Hultmark D."/>
            <person name="Huntley M.A."/>
            <person name="Jaffe D.B."/>
            <person name="Jagadeeshan S."/>
            <person name="Jeck W.R."/>
            <person name="Johnson J."/>
            <person name="Jones C.D."/>
            <person name="Jordan W.C."/>
            <person name="Karpen G.H."/>
            <person name="Kataoka E."/>
            <person name="Keightley P.D."/>
            <person name="Kheradpour P."/>
            <person name="Kirkness E.F."/>
            <person name="Koerich L.B."/>
            <person name="Kristiansen K."/>
            <person name="Kudrna D."/>
            <person name="Kulathinal R.J."/>
            <person name="Kumar S."/>
            <person name="Kwok R."/>
            <person name="Lander E."/>
            <person name="Langley C.H."/>
            <person name="Lapoint R."/>
            <person name="Lazzaro B.P."/>
            <person name="Lee S.J."/>
            <person name="Levesque L."/>
            <person name="Li R."/>
            <person name="Lin C.F."/>
            <person name="Lin M.F."/>
            <person name="Lindblad-Toh K."/>
            <person name="Llopart A."/>
            <person name="Long M."/>
            <person name="Low L."/>
            <person name="Lozovsky E."/>
            <person name="Lu J."/>
            <person name="Luo M."/>
            <person name="Machado C.A."/>
            <person name="Makalowski W."/>
            <person name="Marzo M."/>
            <person name="Matsuda M."/>
            <person name="Matzkin L."/>
            <person name="McAllister B."/>
            <person name="McBride C.S."/>
            <person name="McKernan B."/>
            <person name="McKernan K."/>
            <person name="Mendez-Lago M."/>
            <person name="Minx P."/>
            <person name="Mollenhauer M.U."/>
            <person name="Montooth K."/>
            <person name="Mount S.M."/>
            <person name="Mu X."/>
            <person name="Myers E."/>
            <person name="Negre B."/>
            <person name="Newfeld S."/>
            <person name="Nielsen R."/>
            <person name="Noor M.A."/>
            <person name="O'Grady P."/>
            <person name="Pachter L."/>
            <person name="Papaceit M."/>
            <person name="Parisi M.J."/>
            <person name="Parisi M."/>
            <person name="Parts L."/>
            <person name="Pedersen J.S."/>
            <person name="Pesole G."/>
            <person name="Phillippy A.M."/>
            <person name="Ponting C.P."/>
            <person name="Pop M."/>
            <person name="Porcelli D."/>
            <person name="Powell J.R."/>
            <person name="Prohaska S."/>
            <person name="Pruitt K."/>
            <person name="Puig M."/>
            <person name="Quesneville H."/>
            <person name="Ram K.R."/>
            <person name="Rand D."/>
            <person name="Rasmussen M.D."/>
            <person name="Reed L.K."/>
            <person name="Reenan R."/>
            <person name="Reily A."/>
            <person name="Remington K.A."/>
            <person name="Rieger T.T."/>
            <person name="Ritchie M.G."/>
            <person name="Robin C."/>
            <person name="Rogers Y.H."/>
            <person name="Rohde C."/>
            <person name="Rozas J."/>
            <person name="Rubenfield M.J."/>
            <person name="Ruiz A."/>
            <person name="Russo S."/>
            <person name="Salzberg S.L."/>
            <person name="Sanchez-Gracia A."/>
            <person name="Saranga D.J."/>
            <person name="Sato H."/>
            <person name="Schaeffer S.W."/>
            <person name="Schatz M.C."/>
            <person name="Schlenke T."/>
            <person name="Schwartz R."/>
            <person name="Segarra C."/>
            <person name="Singh R.S."/>
            <person name="Sirot L."/>
            <person name="Sirota M."/>
            <person name="Sisneros N.B."/>
            <person name="Smith C.D."/>
            <person name="Smith T.F."/>
            <person name="Spieth J."/>
            <person name="Stage D.E."/>
            <person name="Stark A."/>
            <person name="Stephan W."/>
            <person name="Strausberg R.L."/>
            <person name="Strempel S."/>
            <person name="Sturgill D."/>
            <person name="Sutton G."/>
            <person name="Sutton G.G."/>
            <person name="Tao W."/>
            <person name="Teichmann S."/>
            <person name="Tobari Y.N."/>
            <person name="Tomimura Y."/>
            <person name="Tsolas J.M."/>
            <person name="Valente V.L."/>
            <person name="Venter E."/>
            <person name="Venter J.C."/>
            <person name="Vicario S."/>
            <person name="Vieira F.G."/>
            <person name="Vilella A.J."/>
            <person name="Villasante A."/>
            <person name="Walenz B."/>
            <person name="Wang J."/>
            <person name="Wasserman M."/>
            <person name="Watts T."/>
            <person name="Wilson D."/>
            <person name="Wilson R.K."/>
            <person name="Wing R.A."/>
            <person name="Wolfner M.F."/>
            <person name="Wong A."/>
            <person name="Wong G.K."/>
            <person name="Wu C.I."/>
            <person name="Wu G."/>
            <person name="Yamamoto D."/>
            <person name="Yang H.P."/>
            <person name="Yang S.P."/>
            <person name="Yorke J.A."/>
            <person name="Yoshida K."/>
            <person name="Zdobnov E."/>
            <person name="Zhang P."/>
            <person name="Zhang Y."/>
            <person name="Zimin A.V."/>
            <person name="Baldwin J."/>
            <person name="Abdouelleil A."/>
            <person name="Abdulkadir J."/>
            <person name="Abebe A."/>
            <person name="Abera B."/>
            <person name="Abreu J."/>
            <person name="Acer S.C."/>
            <person name="Aftuck L."/>
            <person name="Alexander A."/>
            <person name="An P."/>
            <person name="Anderson E."/>
            <person name="Anderson S."/>
            <person name="Arachi H."/>
            <person name="Azer M."/>
            <person name="Bachantsang P."/>
            <person name="Barry A."/>
            <person name="Bayul T."/>
            <person name="Berlin A."/>
            <person name="Bessette D."/>
            <person name="Bloom T."/>
            <person name="Blye J."/>
            <person name="Boguslavskiy L."/>
            <person name="Bonnet C."/>
            <person name="Boukhgalter B."/>
            <person name="Bourzgui I."/>
            <person name="Brown A."/>
            <person name="Cahill P."/>
            <person name="Channer S."/>
            <person name="Cheshatsang Y."/>
            <person name="Chuda L."/>
            <person name="Citroen M."/>
            <person name="Collymore A."/>
            <person name="Cooke P."/>
            <person name="Costello M."/>
            <person name="D'Aco K."/>
            <person name="Daza R."/>
            <person name="De Haan G."/>
            <person name="DeGray S."/>
            <person name="DeMaso C."/>
            <person name="Dhargay N."/>
            <person name="Dooley K."/>
            <person name="Dooley E."/>
            <person name="Doricent M."/>
            <person name="Dorje P."/>
            <person name="Dorjee K."/>
            <person name="Dupes A."/>
            <person name="Elong R."/>
            <person name="Falk J."/>
            <person name="Farina A."/>
            <person name="Faro S."/>
            <person name="Ferguson D."/>
            <person name="Fisher S."/>
            <person name="Foley C.D."/>
            <person name="Franke A."/>
            <person name="Friedrich D."/>
            <person name="Gadbois L."/>
            <person name="Gearin G."/>
            <person name="Gearin C.R."/>
            <person name="Giannoukos G."/>
            <person name="Goode T."/>
            <person name="Graham J."/>
            <person name="Grandbois E."/>
            <person name="Grewal S."/>
            <person name="Gyaltsen K."/>
            <person name="Hafez N."/>
            <person name="Hagos B."/>
            <person name="Hall J."/>
            <person name="Henson C."/>
            <person name="Hollinger A."/>
            <person name="Honan T."/>
            <person name="Huard M.D."/>
            <person name="Hughes L."/>
            <person name="Hurhula B."/>
            <person name="Husby M.E."/>
            <person name="Kamat A."/>
            <person name="Kanga B."/>
            <person name="Kashin S."/>
            <person name="Khazanovich D."/>
            <person name="Kisner P."/>
            <person name="Lance K."/>
            <person name="Lara M."/>
            <person name="Lee W."/>
            <person name="Lennon N."/>
            <person name="Letendre F."/>
            <person name="LeVine R."/>
            <person name="Lipovsky A."/>
            <person name="Liu X."/>
            <person name="Liu J."/>
            <person name="Liu S."/>
            <person name="Lokyitsang T."/>
            <person name="Lokyitsang Y."/>
            <person name="Lubonja R."/>
            <person name="Lui A."/>
            <person name="MacDonald P."/>
            <person name="Magnisalis V."/>
            <person name="Maru K."/>
            <person name="Matthews C."/>
            <person name="McCusker W."/>
            <person name="McDonough S."/>
            <person name="Mehta T."/>
            <person name="Meldrim J."/>
            <person name="Meneus L."/>
            <person name="Mihai O."/>
            <person name="Mihalev A."/>
            <person name="Mihova T."/>
            <person name="Mittelman R."/>
            <person name="Mlenga V."/>
            <person name="Montmayeur A."/>
            <person name="Mulrain L."/>
            <person name="Navidi A."/>
            <person name="Naylor J."/>
            <person name="Negash T."/>
            <person name="Nguyen T."/>
            <person name="Nguyen N."/>
            <person name="Nicol R."/>
            <person name="Norbu C."/>
            <person name="Norbu N."/>
            <person name="Novod N."/>
            <person name="O'Neill B."/>
            <person name="Osman S."/>
            <person name="Markiewicz E."/>
            <person name="Oyono O.L."/>
            <person name="Patti C."/>
            <person name="Phunkhang P."/>
            <person name="Pierre F."/>
            <person name="Priest M."/>
            <person name="Raghuraman S."/>
            <person name="Rege F."/>
            <person name="Reyes R."/>
            <person name="Rise C."/>
            <person name="Rogov P."/>
            <person name="Ross K."/>
            <person name="Ryan E."/>
            <person name="Settipalli S."/>
            <person name="Shea T."/>
            <person name="Sherpa N."/>
            <person name="Shi L."/>
            <person name="Shih D."/>
            <person name="Sparrow T."/>
            <person name="Spaulding J."/>
            <person name="Stalker J."/>
            <person name="Stange-Thomann N."/>
            <person name="Stavropoulos S."/>
            <person name="Stone C."/>
            <person name="Strader C."/>
            <person name="Tesfaye S."/>
            <person name="Thomson T."/>
            <person name="Thoulutsang Y."/>
            <person name="Thoulutsang D."/>
            <person name="Topham K."/>
            <person name="Topping I."/>
            <person name="Tsamla T."/>
            <person name="Vassiliev H."/>
            <person name="Vo A."/>
            <person name="Wangchuk T."/>
            <person name="Wangdi T."/>
            <person name="Weiand M."/>
            <person name="Wilkinson J."/>
            <person name="Wilson A."/>
            <person name="Yadav S."/>
            <person name="Young G."/>
            <person name="Yu Q."/>
            <person name="Zembek L."/>
            <person name="Zhong D."/>
            <person name="Zimmer A."/>
            <person name="Zwirko Z."/>
            <person name="Jaffe D.B."/>
            <person name="Alvarez P."/>
            <person name="Brockman W."/>
            <person name="Butler J."/>
            <person name="Chin C."/>
            <person name="Gnerre S."/>
            <person name="Grabherr M."/>
            <person name="Kleber M."/>
            <person name="Mauceli E."/>
            <person name="MacCallum I."/>
        </authorList>
    </citation>
    <scope>NUCLEOTIDE SEQUENCE [LARGE SCALE GENOMIC DNA]</scope>
    <source>
        <strain evidence="3">Tucson 14024-0371.13</strain>
    </source>
</reference>
<dbReference type="GeneID" id="6505178"/>
<dbReference type="GO" id="GO:0005125">
    <property type="term" value="F:cytokine activity"/>
    <property type="evidence" value="ECO:0007669"/>
    <property type="project" value="EnsemblMetazoa"/>
</dbReference>
<dbReference type="GO" id="GO:0001700">
    <property type="term" value="P:embryonic development via the syncytial blastoderm"/>
    <property type="evidence" value="ECO:0007669"/>
    <property type="project" value="InterPro"/>
</dbReference>
<feature type="compositionally biased region" description="Basic residues" evidence="1">
    <location>
        <begin position="157"/>
        <end position="171"/>
    </location>
</feature>
<name>B3MWL7_DROAN</name>
<dbReference type="HOGENOM" id="CLU_734197_0_0_1"/>
<dbReference type="Proteomes" id="UP000007801">
    <property type="component" value="Unassembled WGS sequence"/>
</dbReference>
<keyword evidence="3" id="KW-1185">Reference proteome</keyword>
<feature type="compositionally biased region" description="Low complexity" evidence="1">
    <location>
        <begin position="411"/>
        <end position="425"/>
    </location>
</feature>
<evidence type="ECO:0000256" key="1">
    <source>
        <dbReference type="SAM" id="MobiDB-lite"/>
    </source>
</evidence>
<dbReference type="InParanoid" id="B3MWL7"/>
<dbReference type="GO" id="GO:0042246">
    <property type="term" value="P:tissue regeneration"/>
    <property type="evidence" value="ECO:0007669"/>
    <property type="project" value="EnsemblMetazoa"/>
</dbReference>
<dbReference type="GO" id="GO:0005615">
    <property type="term" value="C:extracellular space"/>
    <property type="evidence" value="ECO:0007669"/>
    <property type="project" value="EnsemblMetazoa"/>
</dbReference>
<organism evidence="2 3">
    <name type="scientific">Drosophila ananassae</name>
    <name type="common">Fruit fly</name>
    <dbReference type="NCBI Taxonomy" id="7217"/>
    <lineage>
        <taxon>Eukaryota</taxon>
        <taxon>Metazoa</taxon>
        <taxon>Ecdysozoa</taxon>
        <taxon>Arthropoda</taxon>
        <taxon>Hexapoda</taxon>
        <taxon>Insecta</taxon>
        <taxon>Pterygota</taxon>
        <taxon>Neoptera</taxon>
        <taxon>Endopterygota</taxon>
        <taxon>Diptera</taxon>
        <taxon>Brachycera</taxon>
        <taxon>Muscomorpha</taxon>
        <taxon>Ephydroidea</taxon>
        <taxon>Drosophilidae</taxon>
        <taxon>Drosophila</taxon>
        <taxon>Sophophora</taxon>
    </lineage>
</organism>
<dbReference type="GO" id="GO:0035171">
    <property type="term" value="P:lamellocyte differentiation"/>
    <property type="evidence" value="ECO:0007669"/>
    <property type="project" value="EnsemblMetazoa"/>
</dbReference>
<evidence type="ECO:0000313" key="2">
    <source>
        <dbReference type="EMBL" id="EDV35002.2"/>
    </source>
</evidence>
<gene>
    <name evidence="2" type="primary">Dana\GF22520</name>
    <name evidence="2" type="synonym">dana_GLEANR_6483</name>
    <name evidence="2" type="ORF">GF22520</name>
</gene>
<dbReference type="GO" id="GO:0060729">
    <property type="term" value="P:intestinal epithelial structure maintenance"/>
    <property type="evidence" value="ECO:0007669"/>
    <property type="project" value="EnsemblMetazoa"/>
</dbReference>
<feature type="compositionally biased region" description="Polar residues" evidence="1">
    <location>
        <begin position="196"/>
        <end position="208"/>
    </location>
</feature>
<dbReference type="InterPro" id="IPR031901">
    <property type="entry name" value="Unpaired"/>
</dbReference>
<sequence>MPAFTLNVTSQSVGSGRRSHFTSCHLNRQLLLVIMMLASFLPFSQARHLHDQVAALDYATSFEDDSSGRERERERDNAAAAAAAAILASWRQHANPFHGLAESFGEGTYDSSSSSSSSDSGDFDSSSSSSSEMGLSENSYEEIAQAALRAARQTKRELHRRQRTRHARSHNLRLFSAPNPQIPEWENPCGGVYQPGDSSNQEDSSSQGRVIKRRHLLALRNNTMSEYRDIRSRAKLEYRDFQHWQHEYKFLPNMTRSTGAVKLKTWYRSMQTFVGSFAYLGKAQYKYRKDHQQSLDAVTNELHALLVSARTMLCEIETTINASYPNSNGAKLTRISREVMQERLKFHTPADGSEAADERDLKVTKELYLQYLENVFKTLHSALSRKHHRHPARTAAGGAAGAAAVAGTGSAGLDSGSLRGGSSESFELRRGSISSGSECASGEC</sequence>
<dbReference type="OrthoDB" id="7994888at2759"/>
<proteinExistence type="predicted"/>
<dbReference type="KEGG" id="dan:6505178"/>
<feature type="compositionally biased region" description="Low complexity" evidence="1">
    <location>
        <begin position="110"/>
        <end position="131"/>
    </location>
</feature>
<dbReference type="FunCoup" id="B3MWL7">
    <property type="interactions" value="53"/>
</dbReference>
<dbReference type="AlphaFoldDB" id="B3MWL7"/>
<dbReference type="STRING" id="7217.B3MWL7"/>
<dbReference type="GO" id="GO:0038001">
    <property type="term" value="P:paracrine signaling"/>
    <property type="evidence" value="ECO:0007669"/>
    <property type="project" value="EnsemblMetazoa"/>
</dbReference>
<dbReference type="GO" id="GO:0010884">
    <property type="term" value="P:positive regulation of lipid storage"/>
    <property type="evidence" value="ECO:0007669"/>
    <property type="project" value="EnsemblMetazoa"/>
</dbReference>
<protein>
    <submittedName>
        <fullName evidence="2">Uncharacterized protein</fullName>
    </submittedName>
</protein>
<dbReference type="Pfam" id="PF15972">
    <property type="entry name" value="Unpaired"/>
    <property type="match status" value="1"/>
</dbReference>
<accession>B3MWL7</accession>
<dbReference type="GO" id="GO:0007379">
    <property type="term" value="P:segment specification"/>
    <property type="evidence" value="ECO:0007669"/>
    <property type="project" value="EnsemblMetazoa"/>
</dbReference>
<dbReference type="EMBL" id="CH902625">
    <property type="protein sequence ID" value="EDV35002.2"/>
    <property type="molecule type" value="Genomic_DNA"/>
</dbReference>
<dbReference type="eggNOG" id="ENOG502TBR5">
    <property type="taxonomic scope" value="Eukaryota"/>
</dbReference>
<feature type="region of interest" description="Disordered" evidence="1">
    <location>
        <begin position="106"/>
        <end position="209"/>
    </location>
</feature>
<feature type="region of interest" description="Disordered" evidence="1">
    <location>
        <begin position="411"/>
        <end position="444"/>
    </location>
</feature>
<dbReference type="GO" id="GO:0007259">
    <property type="term" value="P:cell surface receptor signaling pathway via JAK-STAT"/>
    <property type="evidence" value="ECO:0007669"/>
    <property type="project" value="EnsemblMetazoa"/>
</dbReference>
<evidence type="ECO:0000313" key="3">
    <source>
        <dbReference type="Proteomes" id="UP000007801"/>
    </source>
</evidence>
<dbReference type="GO" id="GO:0040018">
    <property type="term" value="P:positive regulation of multicellular organism growth"/>
    <property type="evidence" value="ECO:0007669"/>
    <property type="project" value="EnsemblMetazoa"/>
</dbReference>